<dbReference type="RefSeq" id="WP_307325752.1">
    <property type="nucleotide sequence ID" value="NZ_JAUSUG010000008.1"/>
</dbReference>
<dbReference type="Pfam" id="PF11009">
    <property type="entry name" value="BrxC"/>
    <property type="match status" value="1"/>
</dbReference>
<sequence>MSLKKISSSYEFKEIVKSEGKFFFLKNSTTCPISHEAFNQTEAYSQENEGVPVFYLNVQEARPLSNEISEEYGVKHESPQILLFEGEKVLWHDSHWNVTKKKLGEVWSTN</sequence>
<name>A0ABT9ZW70_9BACI</name>
<dbReference type="InterPro" id="IPR022551">
    <property type="entry name" value="BrxC"/>
</dbReference>
<organism evidence="1 2">
    <name type="scientific">Evansella vedderi</name>
    <dbReference type="NCBI Taxonomy" id="38282"/>
    <lineage>
        <taxon>Bacteria</taxon>
        <taxon>Bacillati</taxon>
        <taxon>Bacillota</taxon>
        <taxon>Bacilli</taxon>
        <taxon>Bacillales</taxon>
        <taxon>Bacillaceae</taxon>
        <taxon>Evansella</taxon>
    </lineage>
</organism>
<protein>
    <submittedName>
        <fullName evidence="1">Bacillithiol system protein YtxJ</fullName>
    </submittedName>
</protein>
<evidence type="ECO:0000313" key="2">
    <source>
        <dbReference type="Proteomes" id="UP001230005"/>
    </source>
</evidence>
<comment type="caution">
    <text evidence="1">The sequence shown here is derived from an EMBL/GenBank/DDBJ whole genome shotgun (WGS) entry which is preliminary data.</text>
</comment>
<dbReference type="InterPro" id="IPR036249">
    <property type="entry name" value="Thioredoxin-like_sf"/>
</dbReference>
<accession>A0ABT9ZW70</accession>
<reference evidence="1 2" key="1">
    <citation type="submission" date="2023-07" db="EMBL/GenBank/DDBJ databases">
        <title>Genomic Encyclopedia of Type Strains, Phase IV (KMG-IV): sequencing the most valuable type-strain genomes for metagenomic binning, comparative biology and taxonomic classification.</title>
        <authorList>
            <person name="Goeker M."/>
        </authorList>
    </citation>
    <scope>NUCLEOTIDE SEQUENCE [LARGE SCALE GENOMIC DNA]</scope>
    <source>
        <strain evidence="1 2">DSM 9768</strain>
    </source>
</reference>
<proteinExistence type="predicted"/>
<evidence type="ECO:0000313" key="1">
    <source>
        <dbReference type="EMBL" id="MDQ0254997.1"/>
    </source>
</evidence>
<dbReference type="Gene3D" id="3.40.30.10">
    <property type="entry name" value="Glutaredoxin"/>
    <property type="match status" value="1"/>
</dbReference>
<dbReference type="NCBIfam" id="TIGR04019">
    <property type="entry name" value="B_thiol_YtxJ"/>
    <property type="match status" value="1"/>
</dbReference>
<gene>
    <name evidence="1" type="ORF">J2S74_002379</name>
</gene>
<keyword evidence="2" id="KW-1185">Reference proteome</keyword>
<dbReference type="SUPFAM" id="SSF52833">
    <property type="entry name" value="Thioredoxin-like"/>
    <property type="match status" value="1"/>
</dbReference>
<dbReference type="Proteomes" id="UP001230005">
    <property type="component" value="Unassembled WGS sequence"/>
</dbReference>
<dbReference type="EMBL" id="JAUSUG010000008">
    <property type="protein sequence ID" value="MDQ0254997.1"/>
    <property type="molecule type" value="Genomic_DNA"/>
</dbReference>